<feature type="transmembrane region" description="Helical" evidence="8">
    <location>
        <begin position="154"/>
        <end position="174"/>
    </location>
</feature>
<feature type="region of interest" description="Disordered" evidence="7">
    <location>
        <begin position="305"/>
        <end position="347"/>
    </location>
</feature>
<dbReference type="GO" id="GO:0005886">
    <property type="term" value="C:plasma membrane"/>
    <property type="evidence" value="ECO:0007669"/>
    <property type="project" value="UniProtKB-SubCell"/>
</dbReference>
<evidence type="ECO:0000256" key="8">
    <source>
        <dbReference type="SAM" id="Phobius"/>
    </source>
</evidence>
<sequence>MTVMDVDPLIETLYRWSDVSGVLLMGIIGGTIARQRGYDIIGFFFIAMFSALGGGMIRDVLINRGTVAAMSEPEYLYLAFTGALIARFVYFKGRTWELFHTHGDAVVSGLWAATGAVKALTYGLPPVPCIMMGVFTATGGSMIRDVSMGREPAVFGDNLPTVIPAIACSVTVLVSQHFGALAWGMLIGPVISIVITLTAYWTGWRVRTDADWAPINDTAVQMAVMARRAEQRGRAVGRRLEPTKVRSWRHRQMEKALQRRIEKEVRAGKRRAQAVADASQFMDSFRSEMSQMDQHVTGQFPAVKPNGQQAPSATDSEWGFGVDVRGDSYEDYAPQEGHSEGPDHNDVLDMILSDESLADEFVDELSKKFEQRDD</sequence>
<evidence type="ECO:0000256" key="7">
    <source>
        <dbReference type="SAM" id="MobiDB-lite"/>
    </source>
</evidence>
<evidence type="ECO:0000256" key="6">
    <source>
        <dbReference type="ARBA" id="ARBA00023136"/>
    </source>
</evidence>
<keyword evidence="4 8" id="KW-0812">Transmembrane</keyword>
<evidence type="ECO:0000256" key="1">
    <source>
        <dbReference type="ARBA" id="ARBA00004651"/>
    </source>
</evidence>
<dbReference type="PANTHER" id="PTHR30506">
    <property type="entry name" value="INNER MEMBRANE PROTEIN"/>
    <property type="match status" value="1"/>
</dbReference>
<dbReference type="AlphaFoldDB" id="A0A7T0KDW2"/>
<evidence type="ECO:0000259" key="9">
    <source>
        <dbReference type="Pfam" id="PF03458"/>
    </source>
</evidence>
<dbReference type="RefSeq" id="WP_165010758.1">
    <property type="nucleotide sequence ID" value="NZ_CP064954.1"/>
</dbReference>
<keyword evidence="3" id="KW-1003">Cell membrane</keyword>
<accession>A0A7T0KDW2</accession>
<evidence type="ECO:0000256" key="5">
    <source>
        <dbReference type="ARBA" id="ARBA00022989"/>
    </source>
</evidence>
<keyword evidence="5 8" id="KW-1133">Transmembrane helix</keyword>
<evidence type="ECO:0000256" key="4">
    <source>
        <dbReference type="ARBA" id="ARBA00022692"/>
    </source>
</evidence>
<comment type="subcellular location">
    <subcellularLocation>
        <location evidence="1">Cell membrane</location>
        <topology evidence="1">Multi-pass membrane protein</topology>
    </subcellularLocation>
</comment>
<proteinExistence type="inferred from homology"/>
<keyword evidence="11" id="KW-1185">Reference proteome</keyword>
<evidence type="ECO:0000256" key="2">
    <source>
        <dbReference type="ARBA" id="ARBA00008193"/>
    </source>
</evidence>
<protein>
    <submittedName>
        <fullName evidence="10">Trimeric intracellular cation channel family protein</fullName>
    </submittedName>
</protein>
<feature type="transmembrane region" description="Helical" evidence="8">
    <location>
        <begin position="180"/>
        <end position="201"/>
    </location>
</feature>
<evidence type="ECO:0000313" key="10">
    <source>
        <dbReference type="EMBL" id="QPK78581.1"/>
    </source>
</evidence>
<evidence type="ECO:0000256" key="3">
    <source>
        <dbReference type="ARBA" id="ARBA00022475"/>
    </source>
</evidence>
<feature type="compositionally biased region" description="Basic and acidic residues" evidence="7">
    <location>
        <begin position="337"/>
        <end position="347"/>
    </location>
</feature>
<dbReference type="KEGG" id="cliz:G7Y31_08455"/>
<feature type="transmembrane region" description="Helical" evidence="8">
    <location>
        <begin position="40"/>
        <end position="62"/>
    </location>
</feature>
<evidence type="ECO:0000313" key="11">
    <source>
        <dbReference type="Proteomes" id="UP000594681"/>
    </source>
</evidence>
<dbReference type="EMBL" id="CP064954">
    <property type="protein sequence ID" value="QPK78581.1"/>
    <property type="molecule type" value="Genomic_DNA"/>
</dbReference>
<dbReference type="InterPro" id="IPR005115">
    <property type="entry name" value="Gly_transporter"/>
</dbReference>
<feature type="compositionally biased region" description="Polar residues" evidence="7">
    <location>
        <begin position="306"/>
        <end position="315"/>
    </location>
</feature>
<dbReference type="Proteomes" id="UP000594681">
    <property type="component" value="Chromosome"/>
</dbReference>
<feature type="domain" description="Glycine transporter" evidence="9">
    <location>
        <begin position="104"/>
        <end position="174"/>
    </location>
</feature>
<feature type="transmembrane region" description="Helical" evidence="8">
    <location>
        <begin position="74"/>
        <end position="91"/>
    </location>
</feature>
<comment type="similarity">
    <text evidence="2">Belongs to the UPF0126 family.</text>
</comment>
<organism evidence="10 11">
    <name type="scientific">Corynebacterium lizhenjunii</name>
    <dbReference type="NCBI Taxonomy" id="2709394"/>
    <lineage>
        <taxon>Bacteria</taxon>
        <taxon>Bacillati</taxon>
        <taxon>Actinomycetota</taxon>
        <taxon>Actinomycetes</taxon>
        <taxon>Mycobacteriales</taxon>
        <taxon>Corynebacteriaceae</taxon>
        <taxon>Corynebacterium</taxon>
    </lineage>
</organism>
<reference evidence="10 11" key="1">
    <citation type="submission" date="2020-11" db="EMBL/GenBank/DDBJ databases">
        <title>Corynebacterium sp. ZJ-599.</title>
        <authorList>
            <person name="Zhou J."/>
        </authorList>
    </citation>
    <scope>NUCLEOTIDE SEQUENCE [LARGE SCALE GENOMIC DNA]</scope>
    <source>
        <strain evidence="10 11">ZJ-599</strain>
    </source>
</reference>
<feature type="transmembrane region" description="Helical" evidence="8">
    <location>
        <begin position="13"/>
        <end position="33"/>
    </location>
</feature>
<dbReference type="Pfam" id="PF03458">
    <property type="entry name" value="Gly_transporter"/>
    <property type="match status" value="2"/>
</dbReference>
<name>A0A7T0KDW2_9CORY</name>
<feature type="domain" description="Glycine transporter" evidence="9">
    <location>
        <begin position="16"/>
        <end position="89"/>
    </location>
</feature>
<dbReference type="PANTHER" id="PTHR30506:SF3">
    <property type="entry name" value="UPF0126 INNER MEMBRANE PROTEIN YADS-RELATED"/>
    <property type="match status" value="1"/>
</dbReference>
<gene>
    <name evidence="10" type="ORF">G7Y31_08455</name>
</gene>
<keyword evidence="6 8" id="KW-0472">Membrane</keyword>